<organism evidence="2 3">
    <name type="scientific">Panagrolaimus superbus</name>
    <dbReference type="NCBI Taxonomy" id="310955"/>
    <lineage>
        <taxon>Eukaryota</taxon>
        <taxon>Metazoa</taxon>
        <taxon>Ecdysozoa</taxon>
        <taxon>Nematoda</taxon>
        <taxon>Chromadorea</taxon>
        <taxon>Rhabditida</taxon>
        <taxon>Tylenchina</taxon>
        <taxon>Panagrolaimomorpha</taxon>
        <taxon>Panagrolaimoidea</taxon>
        <taxon>Panagrolaimidae</taxon>
        <taxon>Panagrolaimus</taxon>
    </lineage>
</organism>
<proteinExistence type="predicted"/>
<dbReference type="AlphaFoldDB" id="A0A914Z7Q2"/>
<dbReference type="Gene3D" id="2.60.40.1210">
    <property type="entry name" value="Cellobiose dehydrogenase, cytochrome domain"/>
    <property type="match status" value="1"/>
</dbReference>
<keyword evidence="2" id="KW-1185">Reference proteome</keyword>
<dbReference type="WBParaSite" id="PSU_v2.g7900.t1">
    <property type="protein sequence ID" value="PSU_v2.g7900.t1"/>
    <property type="gene ID" value="PSU_v2.g7900"/>
</dbReference>
<dbReference type="CDD" id="cd09631">
    <property type="entry name" value="DOMON_DOH"/>
    <property type="match status" value="2"/>
</dbReference>
<protein>
    <submittedName>
        <fullName evidence="3">DOMON domain-containing protein</fullName>
    </submittedName>
</protein>
<reference evidence="3" key="1">
    <citation type="submission" date="2022-11" db="UniProtKB">
        <authorList>
            <consortium name="WormBaseParasite"/>
        </authorList>
    </citation>
    <scope>IDENTIFICATION</scope>
</reference>
<sequence length="350" mass="38891">MTDGLQTVAPKSTIKQLIAETRPTTTPFAPTTKRTSAAATTFVAANIDDEIRAEASGPPSEVIGDLCFGEWRWPRDCRSNCDYRLSWNFAEASDEIEFSLETKISSNWWSGIGFSKTGTMKDADLIVVKSFGGVLSLHDMSSTSYDTPKEDAIKNVYTPTVIGTHVNGILRAQFTRKRNTGDINNDAIFTDNDCFHFLFPVSGGRLNAQGDILKHSNTPHVTSQKVCIKSCEINASGEQEAEPTCNNEFKFPDNCKGNECDYIARWNYNETRDEVRFEVKSKGVGRWTGLGISKDGAMANSDIYTGWVYNGKAYVVDRFAYGRQLPAIDPADRQDLYDIGGKIEDDYQVI</sequence>
<dbReference type="Pfam" id="PF03351">
    <property type="entry name" value="DOMON"/>
    <property type="match status" value="2"/>
</dbReference>
<evidence type="ECO:0000313" key="2">
    <source>
        <dbReference type="Proteomes" id="UP000887577"/>
    </source>
</evidence>
<dbReference type="SMART" id="SM00664">
    <property type="entry name" value="DoH"/>
    <property type="match status" value="2"/>
</dbReference>
<dbReference type="Proteomes" id="UP000887577">
    <property type="component" value="Unplaced"/>
</dbReference>
<dbReference type="PROSITE" id="PS50836">
    <property type="entry name" value="DOMON"/>
    <property type="match status" value="2"/>
</dbReference>
<name>A0A914Z7Q2_9BILA</name>
<feature type="domain" description="DOMON" evidence="1">
    <location>
        <begin position="81"/>
        <end position="202"/>
    </location>
</feature>
<evidence type="ECO:0000313" key="3">
    <source>
        <dbReference type="WBParaSite" id="PSU_v2.g7900.t1"/>
    </source>
</evidence>
<dbReference type="InterPro" id="IPR045266">
    <property type="entry name" value="DOH_DOMON"/>
</dbReference>
<dbReference type="SUPFAM" id="SSF49344">
    <property type="entry name" value="CBD9-like"/>
    <property type="match status" value="2"/>
</dbReference>
<dbReference type="PANTHER" id="PTHR46901">
    <property type="entry name" value="GH04942P"/>
    <property type="match status" value="1"/>
</dbReference>
<dbReference type="PANTHER" id="PTHR46901:SF2">
    <property type="entry name" value="GH04942P"/>
    <property type="match status" value="1"/>
</dbReference>
<feature type="domain" description="DOMON" evidence="1">
    <location>
        <begin position="260"/>
        <end position="350"/>
    </location>
</feature>
<evidence type="ECO:0000259" key="1">
    <source>
        <dbReference type="PROSITE" id="PS50836"/>
    </source>
</evidence>
<dbReference type="InterPro" id="IPR005018">
    <property type="entry name" value="DOMON_domain"/>
</dbReference>
<accession>A0A914Z7Q2</accession>